<dbReference type="AlphaFoldDB" id="J7S065"/>
<dbReference type="GO" id="GO:0006281">
    <property type="term" value="P:DNA repair"/>
    <property type="evidence" value="ECO:0007669"/>
    <property type="project" value="EnsemblFungi"/>
</dbReference>
<dbReference type="RefSeq" id="XP_022465163.1">
    <property type="nucleotide sequence ID" value="XM_022608693.1"/>
</dbReference>
<dbReference type="InterPro" id="IPR038089">
    <property type="entry name" value="Med31_sf"/>
</dbReference>
<evidence type="ECO:0000256" key="4">
    <source>
        <dbReference type="ARBA" id="ARBA00023015"/>
    </source>
</evidence>
<organism evidence="10 11">
    <name type="scientific">Huiozyma naganishii (strain ATCC MYA-139 / BCRC 22969 / CBS 8797 / KCTC 17520 / NBRC 10181 / NCYC 3082 / Yp74L-3)</name>
    <name type="common">Yeast</name>
    <name type="synonym">Kazachstania naganishii</name>
    <dbReference type="NCBI Taxonomy" id="1071383"/>
    <lineage>
        <taxon>Eukaryota</taxon>
        <taxon>Fungi</taxon>
        <taxon>Dikarya</taxon>
        <taxon>Ascomycota</taxon>
        <taxon>Saccharomycotina</taxon>
        <taxon>Saccharomycetes</taxon>
        <taxon>Saccharomycetales</taxon>
        <taxon>Saccharomycetaceae</taxon>
        <taxon>Huiozyma</taxon>
    </lineage>
</organism>
<evidence type="ECO:0000256" key="8">
    <source>
        <dbReference type="RuleBase" id="RU364129"/>
    </source>
</evidence>
<comment type="subcellular location">
    <subcellularLocation>
        <location evidence="1 8">Nucleus</location>
    </subcellularLocation>
</comment>
<comment type="function">
    <text evidence="8">Component of the Mediator complex, a coactivator involved in the regulated transcription of nearly all RNA polymerase II-dependent genes. Mediator functions as a bridge to convey information from gene-specific regulatory proteins to the basal RNA polymerase II transcription machinery. Mediator is recruited to promoters by direct interactions with regulatory proteins and serves as a scaffold for the assembly of a functional preinitiation complex with RNA polymerase II and the general transcription factors.</text>
</comment>
<dbReference type="GO" id="GO:0016592">
    <property type="term" value="C:mediator complex"/>
    <property type="evidence" value="ECO:0007669"/>
    <property type="project" value="InterPro"/>
</dbReference>
<dbReference type="GO" id="GO:0032968">
    <property type="term" value="P:positive regulation of transcription elongation by RNA polymerase II"/>
    <property type="evidence" value="ECO:0007669"/>
    <property type="project" value="EnsemblFungi"/>
</dbReference>
<dbReference type="HOGENOM" id="CLU_147521_0_0_1"/>
<keyword evidence="4 8" id="KW-0805">Transcription regulation</keyword>
<feature type="compositionally biased region" description="Low complexity" evidence="9">
    <location>
        <begin position="7"/>
        <end position="28"/>
    </location>
</feature>
<dbReference type="GO" id="GO:0006311">
    <property type="term" value="P:meiotic gene conversion"/>
    <property type="evidence" value="ECO:0007669"/>
    <property type="project" value="EnsemblFungi"/>
</dbReference>
<gene>
    <name evidence="10" type="primary">KNAG0F02520</name>
    <name evidence="10" type="ordered locus">KNAG_0F02520</name>
</gene>
<dbReference type="Gene3D" id="1.10.10.1340">
    <property type="entry name" value="Mediator of RNA polymerase II, submodule Med31 (Soh1)"/>
    <property type="match status" value="1"/>
</dbReference>
<protein>
    <recommendedName>
        <fullName evidence="3 8">Mediator of RNA polymerase II transcription subunit 31</fullName>
    </recommendedName>
</protein>
<evidence type="ECO:0000313" key="10">
    <source>
        <dbReference type="EMBL" id="CCK70917.1"/>
    </source>
</evidence>
<dbReference type="eggNOG" id="KOG4086">
    <property type="taxonomic scope" value="Eukaryota"/>
</dbReference>
<dbReference type="OrthoDB" id="10257739at2759"/>
<dbReference type="EMBL" id="HE978319">
    <property type="protein sequence ID" value="CCK70917.1"/>
    <property type="molecule type" value="Genomic_DNA"/>
</dbReference>
<name>J7S065_HUIN7</name>
<evidence type="ECO:0000256" key="3">
    <source>
        <dbReference type="ARBA" id="ARBA00019660"/>
    </source>
</evidence>
<comment type="similarity">
    <text evidence="2 8">Belongs to the Mediator complex subunit 31 family.</text>
</comment>
<comment type="subunit">
    <text evidence="8">Component of the Mediator complex.</text>
</comment>
<evidence type="ECO:0000256" key="6">
    <source>
        <dbReference type="ARBA" id="ARBA00023163"/>
    </source>
</evidence>
<dbReference type="GO" id="GO:0060261">
    <property type="term" value="P:positive regulation of transcription initiation by RNA polymerase II"/>
    <property type="evidence" value="ECO:0007669"/>
    <property type="project" value="EnsemblFungi"/>
</dbReference>
<evidence type="ECO:0000256" key="1">
    <source>
        <dbReference type="ARBA" id="ARBA00004123"/>
    </source>
</evidence>
<evidence type="ECO:0000256" key="7">
    <source>
        <dbReference type="ARBA" id="ARBA00023242"/>
    </source>
</evidence>
<evidence type="ECO:0000313" key="11">
    <source>
        <dbReference type="Proteomes" id="UP000006310"/>
    </source>
</evidence>
<evidence type="ECO:0000256" key="5">
    <source>
        <dbReference type="ARBA" id="ARBA00023159"/>
    </source>
</evidence>
<dbReference type="GO" id="GO:0070847">
    <property type="term" value="C:core mediator complex"/>
    <property type="evidence" value="ECO:0007669"/>
    <property type="project" value="EnsemblFungi"/>
</dbReference>
<dbReference type="PANTHER" id="PTHR13186">
    <property type="entry name" value="MEDIATOR OF RNA POLYMERASE II TRANSCRIPTION SUBUNIT 31"/>
    <property type="match status" value="1"/>
</dbReference>
<dbReference type="GO" id="GO:0003713">
    <property type="term" value="F:transcription coactivator activity"/>
    <property type="evidence" value="ECO:0007669"/>
    <property type="project" value="EnsemblFungi"/>
</dbReference>
<dbReference type="Proteomes" id="UP000006310">
    <property type="component" value="Chromosome 6"/>
</dbReference>
<dbReference type="Pfam" id="PF05669">
    <property type="entry name" value="Med31"/>
    <property type="match status" value="1"/>
</dbReference>
<keyword evidence="6 8" id="KW-0804">Transcription</keyword>
<keyword evidence="7 8" id="KW-0539">Nucleus</keyword>
<accession>J7S065</accession>
<dbReference type="InterPro" id="IPR008831">
    <property type="entry name" value="Mediator_Med31"/>
</dbReference>
<dbReference type="GO" id="GO:0051123">
    <property type="term" value="P:RNA polymerase II preinitiation complex assembly"/>
    <property type="evidence" value="ECO:0007669"/>
    <property type="project" value="EnsemblFungi"/>
</dbReference>
<reference evidence="10 11" key="1">
    <citation type="journal article" date="2011" name="Proc. Natl. Acad. Sci. U.S.A.">
        <title>Evolutionary erosion of yeast sex chromosomes by mating-type switching accidents.</title>
        <authorList>
            <person name="Gordon J.L."/>
            <person name="Armisen D."/>
            <person name="Proux-Wera E."/>
            <person name="Oheigeartaigh S.S."/>
            <person name="Byrne K.P."/>
            <person name="Wolfe K.H."/>
        </authorList>
    </citation>
    <scope>NUCLEOTIDE SEQUENCE [LARGE SCALE GENOMIC DNA]</scope>
    <source>
        <strain evidence="11">ATCC MYA-139 / BCRC 22969 / CBS 8797 / CCRC 22969 / KCTC 17520 / NBRC 10181 / NCYC 3082</strain>
    </source>
</reference>
<evidence type="ECO:0000256" key="2">
    <source>
        <dbReference type="ARBA" id="ARBA00006378"/>
    </source>
</evidence>
<evidence type="ECO:0000256" key="9">
    <source>
        <dbReference type="SAM" id="MobiDB-lite"/>
    </source>
</evidence>
<dbReference type="KEGG" id="kng:KNAG_0F02520"/>
<feature type="region of interest" description="Disordered" evidence="9">
    <location>
        <begin position="1"/>
        <end position="36"/>
    </location>
</feature>
<dbReference type="OMA" id="YLEYWCE"/>
<sequence>MSDAVTGDGVEGVNGANGANGVNVADTAPPQPGPGPLPTRFEVELEFVQSLANVPYVTYLLTTQQHLWKSQQFQHYLKYLEYWCSPPYSQCIVYPNGLFVLKLINGFLETHASVNDDGLLDGVDELPRYLQLHGGELMNEMVQRWESA</sequence>
<keyword evidence="11" id="KW-1185">Reference proteome</keyword>
<dbReference type="GeneID" id="34526632"/>
<reference evidence="11" key="2">
    <citation type="submission" date="2012-08" db="EMBL/GenBank/DDBJ databases">
        <title>Genome sequence of Kazachstania naganishii.</title>
        <authorList>
            <person name="Gordon J.L."/>
            <person name="Armisen D."/>
            <person name="Proux-Wera E."/>
            <person name="OhEigeartaigh S.S."/>
            <person name="Byrne K.P."/>
            <person name="Wolfe K.H."/>
        </authorList>
    </citation>
    <scope>NUCLEOTIDE SEQUENCE [LARGE SCALE GENOMIC DNA]</scope>
    <source>
        <strain evidence="11">ATCC MYA-139 / BCRC 22969 / CBS 8797 / CCRC 22969 / KCTC 17520 / NBRC 10181 / NCYC 3082</strain>
    </source>
</reference>
<dbReference type="STRING" id="1071383.J7S065"/>
<proteinExistence type="inferred from homology"/>
<keyword evidence="5 8" id="KW-0010">Activator</keyword>